<feature type="region of interest" description="Disordered" evidence="1">
    <location>
        <begin position="48"/>
        <end position="99"/>
    </location>
</feature>
<evidence type="ECO:0000313" key="2">
    <source>
        <dbReference type="EMBL" id="GAA4939852.1"/>
    </source>
</evidence>
<evidence type="ECO:0000313" key="3">
    <source>
        <dbReference type="Proteomes" id="UP001499993"/>
    </source>
</evidence>
<proteinExistence type="predicted"/>
<dbReference type="EMBL" id="BAABIK010000010">
    <property type="protein sequence ID" value="GAA4939852.1"/>
    <property type="molecule type" value="Genomic_DNA"/>
</dbReference>
<evidence type="ECO:0000256" key="1">
    <source>
        <dbReference type="SAM" id="MobiDB-lite"/>
    </source>
</evidence>
<dbReference type="Proteomes" id="UP001499993">
    <property type="component" value="Unassembled WGS sequence"/>
</dbReference>
<name>A0ABP9GEI8_9ACTN</name>
<sequence>MWPRGWGPPTRAGAPVVQRARGERAHALPGGRAPRRVCRAVLRRAAPVPARPLPDPSRTRPFAAVRGAPPDWSGPVGLAWPWDVSSVRPGKAQSKEGVR</sequence>
<accession>A0ABP9GEI8</accession>
<reference evidence="3" key="1">
    <citation type="journal article" date="2019" name="Int. J. Syst. Evol. Microbiol.">
        <title>The Global Catalogue of Microorganisms (GCM) 10K type strain sequencing project: providing services to taxonomists for standard genome sequencing and annotation.</title>
        <authorList>
            <consortium name="The Broad Institute Genomics Platform"/>
            <consortium name="The Broad Institute Genome Sequencing Center for Infectious Disease"/>
            <person name="Wu L."/>
            <person name="Ma J."/>
        </authorList>
    </citation>
    <scope>NUCLEOTIDE SEQUENCE [LARGE SCALE GENOMIC DNA]</scope>
    <source>
        <strain evidence="3">JCM 18123</strain>
    </source>
</reference>
<protein>
    <submittedName>
        <fullName evidence="2">Uncharacterized protein</fullName>
    </submittedName>
</protein>
<comment type="caution">
    <text evidence="2">The sequence shown here is derived from an EMBL/GenBank/DDBJ whole genome shotgun (WGS) entry which is preliminary data.</text>
</comment>
<gene>
    <name evidence="2" type="ORF">GCM10023224_21800</name>
</gene>
<organism evidence="2 3">
    <name type="scientific">Streptomonospora halophila</name>
    <dbReference type="NCBI Taxonomy" id="427369"/>
    <lineage>
        <taxon>Bacteria</taxon>
        <taxon>Bacillati</taxon>
        <taxon>Actinomycetota</taxon>
        <taxon>Actinomycetes</taxon>
        <taxon>Streptosporangiales</taxon>
        <taxon>Nocardiopsidaceae</taxon>
        <taxon>Streptomonospora</taxon>
    </lineage>
</organism>
<feature type="region of interest" description="Disordered" evidence="1">
    <location>
        <begin position="1"/>
        <end position="33"/>
    </location>
</feature>
<keyword evidence="3" id="KW-1185">Reference proteome</keyword>